<evidence type="ECO:0000313" key="2">
    <source>
        <dbReference type="EMBL" id="SMG51183.1"/>
    </source>
</evidence>
<dbReference type="Pfam" id="PF09819">
    <property type="entry name" value="ABC_cobalt"/>
    <property type="match status" value="1"/>
</dbReference>
<accession>A0A1X7LCS5</accession>
<evidence type="ECO:0000313" key="3">
    <source>
        <dbReference type="Proteomes" id="UP000193834"/>
    </source>
</evidence>
<feature type="transmembrane region" description="Helical" evidence="1">
    <location>
        <begin position="71"/>
        <end position="88"/>
    </location>
</feature>
<dbReference type="EMBL" id="FXAZ01000004">
    <property type="protein sequence ID" value="SMG51183.1"/>
    <property type="molecule type" value="Genomic_DNA"/>
</dbReference>
<proteinExistence type="predicted"/>
<feature type="transmembrane region" description="Helical" evidence="1">
    <location>
        <begin position="152"/>
        <end position="176"/>
    </location>
</feature>
<dbReference type="STRING" id="1852522.SAMN06295960_3235"/>
<keyword evidence="3" id="KW-1185">Reference proteome</keyword>
<feature type="transmembrane region" description="Helical" evidence="1">
    <location>
        <begin position="125"/>
        <end position="146"/>
    </location>
</feature>
<sequence length="201" mass="22346">MNAMMKQWGKLTLMEWVLMALLAALNGVATSLLSHLNQLLTSLGGSMLTSTIVGLYMIYGLLAMYIIRKPGAALFTYLIGALMQIMVGTSYGPWSAIAAALCYAVIVEPLFFLVKYKKFDWSMMLFTGVAMTPLWYIVAAFMFGYIHYESLVLVITLAIRCVSGMLLCGGLTKWLGDRLKHTRYVRPFALGREAMGLREKG</sequence>
<protein>
    <submittedName>
        <fullName evidence="2">Energy-coupling factor transport system substrate-specific component</fullName>
    </submittedName>
</protein>
<dbReference type="Proteomes" id="UP000193834">
    <property type="component" value="Unassembled WGS sequence"/>
</dbReference>
<name>A0A1X7LCS5_9BACL</name>
<evidence type="ECO:0000256" key="1">
    <source>
        <dbReference type="SAM" id="Phobius"/>
    </source>
</evidence>
<feature type="transmembrane region" description="Helical" evidence="1">
    <location>
        <begin position="39"/>
        <end position="59"/>
    </location>
</feature>
<organism evidence="2 3">
    <name type="scientific">Paenibacillus aquistagni</name>
    <dbReference type="NCBI Taxonomy" id="1852522"/>
    <lineage>
        <taxon>Bacteria</taxon>
        <taxon>Bacillati</taxon>
        <taxon>Bacillota</taxon>
        <taxon>Bacilli</taxon>
        <taxon>Bacillales</taxon>
        <taxon>Paenibacillaceae</taxon>
        <taxon>Paenibacillus</taxon>
    </lineage>
</organism>
<dbReference type="AlphaFoldDB" id="A0A1X7LCS5"/>
<keyword evidence="1" id="KW-0472">Membrane</keyword>
<keyword evidence="1" id="KW-1133">Transmembrane helix</keyword>
<dbReference type="InterPro" id="IPR017195">
    <property type="entry name" value="ABC_thiamin-permease_prd"/>
</dbReference>
<feature type="transmembrane region" description="Helical" evidence="1">
    <location>
        <begin position="94"/>
        <end position="113"/>
    </location>
</feature>
<reference evidence="2 3" key="1">
    <citation type="submission" date="2017-04" db="EMBL/GenBank/DDBJ databases">
        <authorList>
            <person name="Afonso C.L."/>
            <person name="Miller P.J."/>
            <person name="Scott M.A."/>
            <person name="Spackman E."/>
            <person name="Goraichik I."/>
            <person name="Dimitrov K.M."/>
            <person name="Suarez D.L."/>
            <person name="Swayne D.E."/>
        </authorList>
    </citation>
    <scope>NUCLEOTIDE SEQUENCE [LARGE SCALE GENOMIC DNA]</scope>
    <source>
        <strain evidence="2 3">11</strain>
    </source>
</reference>
<gene>
    <name evidence="2" type="ORF">SAMN06295960_3235</name>
</gene>
<keyword evidence="1" id="KW-0812">Transmembrane</keyword>
<dbReference type="RefSeq" id="WP_244903429.1">
    <property type="nucleotide sequence ID" value="NZ_FXAZ01000004.1"/>
</dbReference>